<dbReference type="PANTHER" id="PTHR47592:SF31">
    <property type="entry name" value="ZINC FINGER, CCHC-TYPE-RELATED"/>
    <property type="match status" value="1"/>
</dbReference>
<dbReference type="PANTHER" id="PTHR47592">
    <property type="entry name" value="PBF68 PROTEIN"/>
    <property type="match status" value="1"/>
</dbReference>
<evidence type="ECO:0000259" key="1">
    <source>
        <dbReference type="Pfam" id="PF13976"/>
    </source>
</evidence>
<dbReference type="Proteomes" id="UP001064489">
    <property type="component" value="Chromosome 2"/>
</dbReference>
<reference evidence="3" key="1">
    <citation type="journal article" date="2022" name="Plant J.">
        <title>Strategies of tolerance reflected in two North American maple genomes.</title>
        <authorList>
            <person name="McEvoy S.L."/>
            <person name="Sezen U.U."/>
            <person name="Trouern-Trend A."/>
            <person name="McMahon S.M."/>
            <person name="Schaberg P.G."/>
            <person name="Yang J."/>
            <person name="Wegrzyn J.L."/>
            <person name="Swenson N.G."/>
        </authorList>
    </citation>
    <scope>NUCLEOTIDE SEQUENCE</scope>
    <source>
        <strain evidence="3">91603</strain>
    </source>
</reference>
<organism evidence="3 4">
    <name type="scientific">Acer negundo</name>
    <name type="common">Box elder</name>
    <dbReference type="NCBI Taxonomy" id="4023"/>
    <lineage>
        <taxon>Eukaryota</taxon>
        <taxon>Viridiplantae</taxon>
        <taxon>Streptophyta</taxon>
        <taxon>Embryophyta</taxon>
        <taxon>Tracheophyta</taxon>
        <taxon>Spermatophyta</taxon>
        <taxon>Magnoliopsida</taxon>
        <taxon>eudicotyledons</taxon>
        <taxon>Gunneridae</taxon>
        <taxon>Pentapetalae</taxon>
        <taxon>rosids</taxon>
        <taxon>malvids</taxon>
        <taxon>Sapindales</taxon>
        <taxon>Sapindaceae</taxon>
        <taxon>Hippocastanoideae</taxon>
        <taxon>Acereae</taxon>
        <taxon>Acer</taxon>
    </lineage>
</organism>
<evidence type="ECO:0008006" key="5">
    <source>
        <dbReference type="Google" id="ProtNLM"/>
    </source>
</evidence>
<proteinExistence type="predicted"/>
<name>A0AAD5NIV2_ACENE</name>
<sequence>MEHDIVNLTCQNSHWVIDLGVSYHVTSHRDYFSSYISGQFGHVKMRSDVECKIVGMGDIWVNTDVGCKLLLKNVRHVPNIRLNLIYIGLFDDEGYSNHFSEGKLKLTKRLLVVAKGKKFNSLYMTYATLFMGEVNIVDDSSTELRHMRLGHLSVNGMQILTKKQLLPGLKCTDTKGDHFDANDANDALLDPGDGVEVDEQVAREAHQQLSLLPDSSHNRALVYKLNILLLESRRTYPFLSE</sequence>
<accession>A0AAD5NIV2</accession>
<evidence type="ECO:0000259" key="2">
    <source>
        <dbReference type="Pfam" id="PF22936"/>
    </source>
</evidence>
<feature type="domain" description="GAG-pre-integrase" evidence="1">
    <location>
        <begin position="138"/>
        <end position="173"/>
    </location>
</feature>
<feature type="domain" description="Retrovirus-related Pol polyprotein from transposon TNT 1-94-like beta-barrel" evidence="2">
    <location>
        <begin position="15"/>
        <end position="95"/>
    </location>
</feature>
<comment type="caution">
    <text evidence="3">The sequence shown here is derived from an EMBL/GenBank/DDBJ whole genome shotgun (WGS) entry which is preliminary data.</text>
</comment>
<dbReference type="Pfam" id="PF13976">
    <property type="entry name" value="gag_pre-integrs"/>
    <property type="match status" value="1"/>
</dbReference>
<evidence type="ECO:0000313" key="3">
    <source>
        <dbReference type="EMBL" id="KAI9162145.1"/>
    </source>
</evidence>
<protein>
    <recommendedName>
        <fullName evidence="5">GAG-pre-integrase domain-containing protein</fullName>
    </recommendedName>
</protein>
<dbReference type="InterPro" id="IPR025724">
    <property type="entry name" value="GAG-pre-integrase_dom"/>
</dbReference>
<reference evidence="3" key="2">
    <citation type="submission" date="2023-02" db="EMBL/GenBank/DDBJ databases">
        <authorList>
            <person name="Swenson N.G."/>
            <person name="Wegrzyn J.L."/>
            <person name="Mcevoy S.L."/>
        </authorList>
    </citation>
    <scope>NUCLEOTIDE SEQUENCE</scope>
    <source>
        <strain evidence="3">91603</strain>
        <tissue evidence="3">Leaf</tissue>
    </source>
</reference>
<dbReference type="InterPro" id="IPR054722">
    <property type="entry name" value="PolX-like_BBD"/>
</dbReference>
<evidence type="ECO:0000313" key="4">
    <source>
        <dbReference type="Proteomes" id="UP001064489"/>
    </source>
</evidence>
<keyword evidence="4" id="KW-1185">Reference proteome</keyword>
<dbReference type="Pfam" id="PF22936">
    <property type="entry name" value="Pol_BBD"/>
    <property type="match status" value="1"/>
</dbReference>
<dbReference type="AlphaFoldDB" id="A0AAD5NIV2"/>
<dbReference type="EMBL" id="JAJSOW010000106">
    <property type="protein sequence ID" value="KAI9162145.1"/>
    <property type="molecule type" value="Genomic_DNA"/>
</dbReference>
<gene>
    <name evidence="3" type="ORF">LWI28_024288</name>
</gene>